<dbReference type="EMBL" id="MN448274">
    <property type="protein sequence ID" value="QFG73904.1"/>
    <property type="molecule type" value="Genomic_DNA"/>
</dbReference>
<protein>
    <submittedName>
        <fullName evidence="1">Uncharacterized protein</fullName>
    </submittedName>
</protein>
<reference evidence="1" key="1">
    <citation type="journal article" date="2019" name="Philos. Trans. R. Soc. Lond., B, Biol. Sci.">
        <title>Targeted metagenomic recovery of four divergent viruses reveals shared and distinctive characteristics of giant viruses of marine eukaryotes.</title>
        <authorList>
            <person name="Needham D.M."/>
            <person name="Poirier C."/>
            <person name="Hehenberger E."/>
            <person name="Jimenez V."/>
            <person name="Swalwell J.E."/>
            <person name="Santoro A.E."/>
            <person name="Worden A.Z."/>
        </authorList>
    </citation>
    <scope>NUCLEOTIDE SEQUENCE</scope>
    <source>
        <strain evidence="1">OPacV-662</strain>
    </source>
</reference>
<sequence>MTYKQKYIELQLGGSITPYGNYFANKSLYDVVRMYMDDLIVCE</sequence>
<proteinExistence type="predicted"/>
<organism evidence="1">
    <name type="scientific">Megaviridae environmental sample</name>
    <dbReference type="NCBI Taxonomy" id="1737588"/>
    <lineage>
        <taxon>Viruses</taxon>
        <taxon>Varidnaviria</taxon>
        <taxon>Bamfordvirae</taxon>
        <taxon>Nucleocytoviricota</taxon>
        <taxon>Megaviricetes</taxon>
        <taxon>Imitervirales</taxon>
        <taxon>Mimiviridae</taxon>
        <taxon>environmental samples</taxon>
    </lineage>
</organism>
<accession>A0A5J6VJ58</accession>
<name>A0A5J6VJ58_9VIRU</name>
<evidence type="ECO:0000313" key="1">
    <source>
        <dbReference type="EMBL" id="QFG73904.1"/>
    </source>
</evidence>